<evidence type="ECO:0000256" key="1">
    <source>
        <dbReference type="SAM" id="Coils"/>
    </source>
</evidence>
<keyword evidence="4" id="KW-1185">Reference proteome</keyword>
<sequence length="170" mass="18970">MATKQDQMNELQKKNLEAAMRLAQMSIENSQRIMELQVSTAKTLFEDGVKNAKAMTAVKDPKELMDLRTQFAQATTEKMLSCAREIAEITARTQNEVGKLVGEQLSTGSNDMFDAMQKLFKGMPITDQNAMTAIQTAMDTTRSAFEQMTRASAEAFQAFSNMTQPPKGRR</sequence>
<dbReference type="Proteomes" id="UP000603602">
    <property type="component" value="Unassembled WGS sequence"/>
</dbReference>
<gene>
    <name evidence="3" type="ORF">IFO67_07380</name>
</gene>
<dbReference type="EMBL" id="JACYTO010000001">
    <property type="protein sequence ID" value="MBD8502705.1"/>
    <property type="molecule type" value="Genomic_DNA"/>
</dbReference>
<accession>A0ABR9B8N0</accession>
<evidence type="ECO:0000259" key="2">
    <source>
        <dbReference type="Pfam" id="PF09361"/>
    </source>
</evidence>
<feature type="domain" description="Phasin" evidence="2">
    <location>
        <begin position="6"/>
        <end position="104"/>
    </location>
</feature>
<keyword evidence="1" id="KW-0175">Coiled coil</keyword>
<dbReference type="RefSeq" id="WP_187717467.1">
    <property type="nucleotide sequence ID" value="NZ_JACTAH010000001.1"/>
</dbReference>
<organism evidence="3 4">
    <name type="scientific">Thauera sedimentorum</name>
    <dbReference type="NCBI Taxonomy" id="2767595"/>
    <lineage>
        <taxon>Bacteria</taxon>
        <taxon>Pseudomonadati</taxon>
        <taxon>Pseudomonadota</taxon>
        <taxon>Betaproteobacteria</taxon>
        <taxon>Rhodocyclales</taxon>
        <taxon>Zoogloeaceae</taxon>
        <taxon>Thauera</taxon>
    </lineage>
</organism>
<dbReference type="InterPro" id="IPR018968">
    <property type="entry name" value="Phasin"/>
</dbReference>
<evidence type="ECO:0000313" key="3">
    <source>
        <dbReference type="EMBL" id="MBD8502705.1"/>
    </source>
</evidence>
<dbReference type="Pfam" id="PF09361">
    <property type="entry name" value="Phasin_2"/>
    <property type="match status" value="1"/>
</dbReference>
<name>A0ABR9B8N0_9RHOO</name>
<reference evidence="4" key="1">
    <citation type="submission" date="2023-07" db="EMBL/GenBank/DDBJ databases">
        <title>Thauera sp. CAU 1555 isolated from sand of Yaerae Beach.</title>
        <authorList>
            <person name="Kim W."/>
        </authorList>
    </citation>
    <scope>NUCLEOTIDE SEQUENCE [LARGE SCALE GENOMIC DNA]</scope>
    <source>
        <strain evidence="4">CAU 1555</strain>
    </source>
</reference>
<feature type="coiled-coil region" evidence="1">
    <location>
        <begin position="1"/>
        <end position="28"/>
    </location>
</feature>
<comment type="caution">
    <text evidence="3">The sequence shown here is derived from an EMBL/GenBank/DDBJ whole genome shotgun (WGS) entry which is preliminary data.</text>
</comment>
<proteinExistence type="predicted"/>
<dbReference type="NCBIfam" id="TIGR01841">
    <property type="entry name" value="phasin"/>
    <property type="match status" value="1"/>
</dbReference>
<protein>
    <submittedName>
        <fullName evidence="3">Phasin family protein</fullName>
    </submittedName>
</protein>
<dbReference type="InterPro" id="IPR010127">
    <property type="entry name" value="Phasin_subfam-1"/>
</dbReference>
<evidence type="ECO:0000313" key="4">
    <source>
        <dbReference type="Proteomes" id="UP000603602"/>
    </source>
</evidence>